<dbReference type="InterPro" id="IPR013083">
    <property type="entry name" value="Znf_RING/FYVE/PHD"/>
</dbReference>
<evidence type="ECO:0000256" key="2">
    <source>
        <dbReference type="ARBA" id="ARBA00022737"/>
    </source>
</evidence>
<accession>A0ABD1TRZ6</accession>
<feature type="coiled-coil region" evidence="3">
    <location>
        <begin position="401"/>
        <end position="435"/>
    </location>
</feature>
<keyword evidence="2" id="KW-0677">Repeat</keyword>
<dbReference type="Gene3D" id="3.30.40.10">
    <property type="entry name" value="Zinc/RING finger domain, C3HC4 (zinc finger)"/>
    <property type="match status" value="1"/>
</dbReference>
<keyword evidence="3" id="KW-0175">Coiled coil</keyword>
<dbReference type="SUPFAM" id="SSF50978">
    <property type="entry name" value="WD40 repeat-like"/>
    <property type="match status" value="1"/>
</dbReference>
<sequence>MYRFEEQEAPGSRSFFTEIIASISDIKFAKDGRHLLSRDYMTLKLWDVNMDSGPVATFQVHEHLRPKLCDLYENDSIFDKFECCLSGNGQRVATGSYSNLFRVFGCAAGSTEATTLEASKNPMRRQVQTPSRTSRGLSSTITRAVRRGAESPGVDANGNSFDFTTKLLHLAWHPTENSIACAAANSLYKYWNGLISVWLTSLSGLLERGRLLLLLRLRKNMSGGEGNGNAMFAVFVEENRIQYDTNSLPQLQLFRHSPIEFGDNTTNCIGNEEEPIGNRPNKRVKEGEPVCRQPKVQLSLNNNFFPDDIGRIGTLLNPNPVSTGVGCSSEKEEHTSSVTSAGENMKNALLGAPSLSNSVEMEIDRWTKEFDQYIKLQEENIRKGVLELSRRHTVSVLNALEKQVNRKLYEKELEIENMNQKNKELSDRINQVAKDAQTWHYRAKYNESIANVLKSNIQQLLAHGTSRAREGSGESELDDAVSCTNHLELVSGSGNQVQTNHRLKCRGCKGKEASVLLFPCRHLCLCIDCEGFIEICPICQVVKTASVQVYMS</sequence>
<dbReference type="Proteomes" id="UP001604277">
    <property type="component" value="Unassembled WGS sequence"/>
</dbReference>
<organism evidence="4 5">
    <name type="scientific">Forsythia ovata</name>
    <dbReference type="NCBI Taxonomy" id="205694"/>
    <lineage>
        <taxon>Eukaryota</taxon>
        <taxon>Viridiplantae</taxon>
        <taxon>Streptophyta</taxon>
        <taxon>Embryophyta</taxon>
        <taxon>Tracheophyta</taxon>
        <taxon>Spermatophyta</taxon>
        <taxon>Magnoliopsida</taxon>
        <taxon>eudicotyledons</taxon>
        <taxon>Gunneridae</taxon>
        <taxon>Pentapetalae</taxon>
        <taxon>asterids</taxon>
        <taxon>lamiids</taxon>
        <taxon>Lamiales</taxon>
        <taxon>Oleaceae</taxon>
        <taxon>Forsythieae</taxon>
        <taxon>Forsythia</taxon>
    </lineage>
</organism>
<evidence type="ECO:0000313" key="4">
    <source>
        <dbReference type="EMBL" id="KAL2515328.1"/>
    </source>
</evidence>
<keyword evidence="5" id="KW-1185">Reference proteome</keyword>
<gene>
    <name evidence="4" type="ORF">Fot_29299</name>
</gene>
<proteinExistence type="predicted"/>
<name>A0ABD1TRZ6_9LAMI</name>
<dbReference type="Pfam" id="PF13920">
    <property type="entry name" value="zf-C3HC4_3"/>
    <property type="match status" value="1"/>
</dbReference>
<dbReference type="PANTHER" id="PTHR11871">
    <property type="entry name" value="PROTEIN PHOSPHATASE PP2A REGULATORY SUBUNIT B"/>
    <property type="match status" value="1"/>
</dbReference>
<protein>
    <submittedName>
        <fullName evidence="4">E3 ubiquitin-protein ligase</fullName>
    </submittedName>
</protein>
<keyword evidence="1" id="KW-0853">WD repeat</keyword>
<reference evidence="5" key="1">
    <citation type="submission" date="2024-07" db="EMBL/GenBank/DDBJ databases">
        <title>Two chromosome-level genome assemblies of Korean endemic species Abeliophyllum distichum and Forsythia ovata (Oleaceae).</title>
        <authorList>
            <person name="Jang H."/>
        </authorList>
    </citation>
    <scope>NUCLEOTIDE SEQUENCE [LARGE SCALE GENOMIC DNA]</scope>
</reference>
<dbReference type="Gene3D" id="2.130.10.10">
    <property type="entry name" value="YVTN repeat-like/Quinoprotein amine dehydrogenase"/>
    <property type="match status" value="1"/>
</dbReference>
<dbReference type="InterPro" id="IPR015943">
    <property type="entry name" value="WD40/YVTN_repeat-like_dom_sf"/>
</dbReference>
<dbReference type="CDD" id="cd16649">
    <property type="entry name" value="mRING-HC-C3HC5_CGRF1-like"/>
    <property type="match status" value="1"/>
</dbReference>
<dbReference type="AlphaFoldDB" id="A0ABD1TRZ6"/>
<dbReference type="InterPro" id="IPR036322">
    <property type="entry name" value="WD40_repeat_dom_sf"/>
</dbReference>
<evidence type="ECO:0000256" key="3">
    <source>
        <dbReference type="SAM" id="Coils"/>
    </source>
</evidence>
<comment type="caution">
    <text evidence="4">The sequence shown here is derived from an EMBL/GenBank/DDBJ whole genome shotgun (WGS) entry which is preliminary data.</text>
</comment>
<evidence type="ECO:0000313" key="5">
    <source>
        <dbReference type="Proteomes" id="UP001604277"/>
    </source>
</evidence>
<evidence type="ECO:0000256" key="1">
    <source>
        <dbReference type="ARBA" id="ARBA00022574"/>
    </source>
</evidence>
<dbReference type="PRINTS" id="PR00600">
    <property type="entry name" value="PP2APR55"/>
</dbReference>
<dbReference type="InterPro" id="IPR000009">
    <property type="entry name" value="PP2A_PR55"/>
</dbReference>
<dbReference type="EMBL" id="JBFOLJ010000008">
    <property type="protein sequence ID" value="KAL2515328.1"/>
    <property type="molecule type" value="Genomic_DNA"/>
</dbReference>
<dbReference type="FunFam" id="3.30.40.10:FF:000239">
    <property type="entry name" value="probable BOI-related E3 ubiquitin-protein ligase 2"/>
    <property type="match status" value="1"/>
</dbReference>